<dbReference type="Pfam" id="PF13174">
    <property type="entry name" value="TPR_6"/>
    <property type="match status" value="1"/>
</dbReference>
<evidence type="ECO:0000313" key="3">
    <source>
        <dbReference type="Proteomes" id="UP000008633"/>
    </source>
</evidence>
<dbReference type="Pfam" id="PF14559">
    <property type="entry name" value="TPR_19"/>
    <property type="match status" value="1"/>
</dbReference>
<evidence type="ECO:0000313" key="2">
    <source>
        <dbReference type="EMBL" id="ADV46787.1"/>
    </source>
</evidence>
<dbReference type="KEGG" id="nsa:Nitsa_1539"/>
<dbReference type="RefSeq" id="WP_013554476.1">
    <property type="nucleotide sequence ID" value="NC_014935.1"/>
</dbReference>
<name>E6X064_NITSE</name>
<dbReference type="Gene3D" id="1.25.40.10">
    <property type="entry name" value="Tetratricopeptide repeat domain"/>
    <property type="match status" value="1"/>
</dbReference>
<keyword evidence="1" id="KW-0802">TPR repeat</keyword>
<dbReference type="HOGENOM" id="CLU_116182_0_0_7"/>
<dbReference type="STRING" id="749222.Nitsa_1539"/>
<protein>
    <submittedName>
        <fullName evidence="2">Tetratricopeptide repeat protein</fullName>
    </submittedName>
</protein>
<dbReference type="SUPFAM" id="SSF48452">
    <property type="entry name" value="TPR-like"/>
    <property type="match status" value="1"/>
</dbReference>
<reference evidence="3" key="2">
    <citation type="submission" date="2011-01" db="EMBL/GenBank/DDBJ databases">
        <title>The complete genome of Nitratifractor salsuginis DSM 16511.</title>
        <authorList>
            <consortium name="US DOE Joint Genome Institute (JGI-PGF)"/>
            <person name="Lucas S."/>
            <person name="Copeland A."/>
            <person name="Lapidus A."/>
            <person name="Bruce D."/>
            <person name="Goodwin L."/>
            <person name="Pitluck S."/>
            <person name="Kyrpides N."/>
            <person name="Mavromatis K."/>
            <person name="Ivanova N."/>
            <person name="Mikhailova N."/>
            <person name="Zeytun A."/>
            <person name="Detter J.C."/>
            <person name="Tapia R."/>
            <person name="Han C."/>
            <person name="Land M."/>
            <person name="Hauser L."/>
            <person name="Markowitz V."/>
            <person name="Cheng J.-F."/>
            <person name="Hugenholtz P."/>
            <person name="Woyke T."/>
            <person name="Wu D."/>
            <person name="Tindall B."/>
            <person name="Schuetze A."/>
            <person name="Brambilla E."/>
            <person name="Klenk H.-P."/>
            <person name="Eisen J.A."/>
        </authorList>
    </citation>
    <scope>NUCLEOTIDE SEQUENCE [LARGE SCALE GENOMIC DNA]</scope>
    <source>
        <strain evidence="3">DSM 16511 / JCM 12458 / E9I37-1</strain>
    </source>
</reference>
<accession>E6X064</accession>
<dbReference type="EMBL" id="CP002452">
    <property type="protein sequence ID" value="ADV46787.1"/>
    <property type="molecule type" value="Genomic_DNA"/>
</dbReference>
<dbReference type="SMART" id="SM00028">
    <property type="entry name" value="TPR"/>
    <property type="match status" value="3"/>
</dbReference>
<dbReference type="InterPro" id="IPR011990">
    <property type="entry name" value="TPR-like_helical_dom_sf"/>
</dbReference>
<dbReference type="Proteomes" id="UP000008633">
    <property type="component" value="Chromosome"/>
</dbReference>
<dbReference type="eggNOG" id="COG0457">
    <property type="taxonomic scope" value="Bacteria"/>
</dbReference>
<sequence>MRRLIPILFLLSVLLWGAASPGNEAISRAYRNSYTLESQGKYRKALEVFQPLEPTLKHQYGYNLRMAWLYSLAGDYKKAVRYYTKASLIKPDSFEPRLGLARVYLPLHKPSLAEINAKIVLEKDPLNYYANLYLARTLLALHQKDAARRIVKRLLTYYPSSPEFLRLSARLTSKPKAAKHPKISPKSR</sequence>
<reference evidence="2 3" key="1">
    <citation type="journal article" date="2011" name="Stand. Genomic Sci.">
        <title>Complete genome sequence of Nitratifractor salsuginis type strain (E9I37-1).</title>
        <authorList>
            <person name="Anderson I."/>
            <person name="Sikorski J."/>
            <person name="Zeytun A."/>
            <person name="Nolan M."/>
            <person name="Lapidus A."/>
            <person name="Lucas S."/>
            <person name="Hammon N."/>
            <person name="Deshpande S."/>
            <person name="Cheng J.F."/>
            <person name="Tapia R."/>
            <person name="Han C."/>
            <person name="Goodwin L."/>
            <person name="Pitluck S."/>
            <person name="Liolios K."/>
            <person name="Pagani I."/>
            <person name="Ivanova N."/>
            <person name="Huntemann M."/>
            <person name="Mavromatis K."/>
            <person name="Ovchinikova G."/>
            <person name="Pati A."/>
            <person name="Chen A."/>
            <person name="Palaniappan K."/>
            <person name="Land M."/>
            <person name="Hauser L."/>
            <person name="Brambilla E.M."/>
            <person name="Ngatchou-Djao O.D."/>
            <person name="Rohde M."/>
            <person name="Tindall B.J."/>
            <person name="Goker M."/>
            <person name="Detter J.C."/>
            <person name="Woyke T."/>
            <person name="Bristow J."/>
            <person name="Eisen J.A."/>
            <person name="Markowitz V."/>
            <person name="Hugenholtz P."/>
            <person name="Klenk H.P."/>
            <person name="Kyrpides N.C."/>
        </authorList>
    </citation>
    <scope>NUCLEOTIDE SEQUENCE [LARGE SCALE GENOMIC DNA]</scope>
    <source>
        <strain evidence="3">DSM 16511 / JCM 12458 / E9I37-1</strain>
    </source>
</reference>
<organism evidence="2 3">
    <name type="scientific">Nitratifractor salsuginis (strain DSM 16511 / JCM 12458 / E9I37-1)</name>
    <dbReference type="NCBI Taxonomy" id="749222"/>
    <lineage>
        <taxon>Bacteria</taxon>
        <taxon>Pseudomonadati</taxon>
        <taxon>Campylobacterota</taxon>
        <taxon>Epsilonproteobacteria</taxon>
        <taxon>Campylobacterales</taxon>
        <taxon>Sulfurovaceae</taxon>
        <taxon>Nitratifractor</taxon>
    </lineage>
</organism>
<gene>
    <name evidence="2" type="ordered locus">Nitsa_1539</name>
</gene>
<dbReference type="OrthoDB" id="9784011at2"/>
<keyword evidence="3" id="KW-1185">Reference proteome</keyword>
<evidence type="ECO:0000256" key="1">
    <source>
        <dbReference type="PROSITE-ProRule" id="PRU00339"/>
    </source>
</evidence>
<proteinExistence type="predicted"/>
<dbReference type="AlphaFoldDB" id="E6X064"/>
<dbReference type="PROSITE" id="PS50005">
    <property type="entry name" value="TPR"/>
    <property type="match status" value="1"/>
</dbReference>
<feature type="repeat" description="TPR" evidence="1">
    <location>
        <begin position="60"/>
        <end position="93"/>
    </location>
</feature>
<dbReference type="InterPro" id="IPR019734">
    <property type="entry name" value="TPR_rpt"/>
</dbReference>